<dbReference type="AlphaFoldDB" id="A0A2P2QMU2"/>
<accession>A0A2P2QMU2</accession>
<sequence>MTRKTVQEISCRLLDLLGLIGEAPLICKCVYI</sequence>
<name>A0A2P2QMU2_RHIMU</name>
<protein>
    <submittedName>
        <fullName evidence="1">Uncharacterized protein</fullName>
    </submittedName>
</protein>
<organism evidence="1">
    <name type="scientific">Rhizophora mucronata</name>
    <name type="common">Asiatic mangrove</name>
    <dbReference type="NCBI Taxonomy" id="61149"/>
    <lineage>
        <taxon>Eukaryota</taxon>
        <taxon>Viridiplantae</taxon>
        <taxon>Streptophyta</taxon>
        <taxon>Embryophyta</taxon>
        <taxon>Tracheophyta</taxon>
        <taxon>Spermatophyta</taxon>
        <taxon>Magnoliopsida</taxon>
        <taxon>eudicotyledons</taxon>
        <taxon>Gunneridae</taxon>
        <taxon>Pentapetalae</taxon>
        <taxon>rosids</taxon>
        <taxon>fabids</taxon>
        <taxon>Malpighiales</taxon>
        <taxon>Rhizophoraceae</taxon>
        <taxon>Rhizophora</taxon>
    </lineage>
</organism>
<proteinExistence type="predicted"/>
<reference evidence="1" key="1">
    <citation type="submission" date="2018-02" db="EMBL/GenBank/DDBJ databases">
        <title>Rhizophora mucronata_Transcriptome.</title>
        <authorList>
            <person name="Meera S.P."/>
            <person name="Sreeshan A."/>
            <person name="Augustine A."/>
        </authorList>
    </citation>
    <scope>NUCLEOTIDE SEQUENCE</scope>
    <source>
        <tissue evidence="1">Leaf</tissue>
    </source>
</reference>
<evidence type="ECO:0000313" key="1">
    <source>
        <dbReference type="EMBL" id="MBX68350.1"/>
    </source>
</evidence>
<dbReference type="EMBL" id="GGEC01087866">
    <property type="protein sequence ID" value="MBX68350.1"/>
    <property type="molecule type" value="Transcribed_RNA"/>
</dbReference>